<feature type="transmembrane region" description="Helical" evidence="7">
    <location>
        <begin position="79"/>
        <end position="97"/>
    </location>
</feature>
<evidence type="ECO:0000259" key="8">
    <source>
        <dbReference type="Pfam" id="PF05140"/>
    </source>
</evidence>
<comment type="subcellular location">
    <subcellularLocation>
        <location evidence="1">Membrane</location>
        <topology evidence="1">Multi-pass membrane protein</topology>
    </subcellularLocation>
</comment>
<keyword evidence="10" id="KW-1185">Reference proteome</keyword>
<evidence type="ECO:0000256" key="3">
    <source>
        <dbReference type="ARBA" id="ARBA00022748"/>
    </source>
</evidence>
<dbReference type="Proteomes" id="UP000807371">
    <property type="component" value="Unassembled WGS sequence"/>
</dbReference>
<evidence type="ECO:0000256" key="1">
    <source>
        <dbReference type="ARBA" id="ARBA00004141"/>
    </source>
</evidence>
<evidence type="ECO:0000256" key="7">
    <source>
        <dbReference type="SAM" id="Phobius"/>
    </source>
</evidence>
<sequence length="697" mass="73791">MGTTDTDTGAAKTGAPEDGGLGAAGSQLSTAPAEERGQAVPGSFGGARRPGALGAAQWLGREATGWLRWCWRQLTSMRVALLLLFMLSMAAIPGSLVPQDSIEPLKAEDFKARHETLTPIYEKLQLFNVYSSVWFSAIYILLFISLIGCIVPRTWQFIGQLRGRPPAAPRNLSRLPAYTSWRTGAAPEEVLRAAGSVVGRRRFRNHVTGGAVAAEKGYLREAGNLVFHIALIVMLVSFAAGQLWKSEGGKLVVEGDGFSNNLTQYDNIQSGPLFKTDDLTPFGFQLEKFEADYIRSGPQLRTPTTFRARVTYWEGADGPEKKKTIEVNHPLEVQGYKVFLLGHGYAPVVTVRDGQGDIAFRGPVASLPLEGANLTSNVVIKVPHYRNKDGEKDQIAFQGQFVPTLDLRTGTMFSQFPALDNPALILTAYRGSLGINGGTPQNVYQLDESRMKQFKERDRKTGETKNFARALKVGESLTLPDGAGTLEFTGIKEWATFQISHKPGTPGALAGAIAALIGLAASLFIQRRRVWVRAVAQEDGTTLVEMAGLGRSESARLPEELADLAVALQADAPPVPESDDAEATDPTDDDATTEGTGDAATTEATGDADAARDTADARPARDAGAGDRDADAATDAADTDAADGAVAGTGDRDAAGSGSVPAGRAGAPDSAGSDDPVEPAEPADPGDSADPAEGVRA</sequence>
<feature type="compositionally biased region" description="Acidic residues" evidence="6">
    <location>
        <begin position="577"/>
        <end position="592"/>
    </location>
</feature>
<evidence type="ECO:0000256" key="2">
    <source>
        <dbReference type="ARBA" id="ARBA00022692"/>
    </source>
</evidence>
<dbReference type="PANTHER" id="PTHR31566:SF0">
    <property type="entry name" value="CYTOCHROME C BIOGENESIS PROTEIN CCS1, CHLOROPLASTIC"/>
    <property type="match status" value="1"/>
</dbReference>
<dbReference type="InterPro" id="IPR023494">
    <property type="entry name" value="Cyt_c_bgen_Ccs1/CcsB/ResB"/>
</dbReference>
<comment type="caution">
    <text evidence="9">The sequence shown here is derived from an EMBL/GenBank/DDBJ whole genome shotgun (WGS) entry which is preliminary data.</text>
</comment>
<feature type="compositionally biased region" description="Low complexity" evidence="6">
    <location>
        <begin position="1"/>
        <end position="14"/>
    </location>
</feature>
<feature type="transmembrane region" description="Helical" evidence="7">
    <location>
        <begin position="225"/>
        <end position="244"/>
    </location>
</feature>
<feature type="compositionally biased region" description="Basic and acidic residues" evidence="6">
    <location>
        <begin position="609"/>
        <end position="631"/>
    </location>
</feature>
<evidence type="ECO:0000256" key="5">
    <source>
        <dbReference type="ARBA" id="ARBA00023136"/>
    </source>
</evidence>
<evidence type="ECO:0000256" key="6">
    <source>
        <dbReference type="SAM" id="MobiDB-lite"/>
    </source>
</evidence>
<feature type="domain" description="ResB-like" evidence="8">
    <location>
        <begin position="77"/>
        <end position="561"/>
    </location>
</feature>
<feature type="transmembrane region" description="Helical" evidence="7">
    <location>
        <begin position="507"/>
        <end position="525"/>
    </location>
</feature>
<reference evidence="9 10" key="1">
    <citation type="submission" date="2020-09" db="EMBL/GenBank/DDBJ databases">
        <title>Biosynthesis of the nuclear factor of activated T cells inhibitor NFAT-133 and its congeners in Streptomyces pactum.</title>
        <authorList>
            <person name="Zhou W."/>
            <person name="Posri P."/>
            <person name="Abugrain M.E."/>
            <person name="Weisberg A.J."/>
            <person name="Chang J.H."/>
            <person name="Mahmud T."/>
        </authorList>
    </citation>
    <scope>NUCLEOTIDE SEQUENCE [LARGE SCALE GENOMIC DNA]</scope>
    <source>
        <strain evidence="9 10">ATCC 27456</strain>
    </source>
</reference>
<feature type="compositionally biased region" description="Low complexity" evidence="6">
    <location>
        <begin position="593"/>
        <end position="608"/>
    </location>
</feature>
<keyword evidence="4 7" id="KW-1133">Transmembrane helix</keyword>
<dbReference type="EMBL" id="JACYXC010000001">
    <property type="protein sequence ID" value="MBH5336329.1"/>
    <property type="molecule type" value="Genomic_DNA"/>
</dbReference>
<keyword evidence="3" id="KW-0201">Cytochrome c-type biogenesis</keyword>
<proteinExistence type="predicted"/>
<keyword evidence="2 7" id="KW-0812">Transmembrane</keyword>
<gene>
    <name evidence="9" type="ORF">IHE55_16710</name>
</gene>
<dbReference type="RefSeq" id="WP_197989757.1">
    <property type="nucleotide sequence ID" value="NZ_JACYXC010000001.1"/>
</dbReference>
<feature type="transmembrane region" description="Helical" evidence="7">
    <location>
        <begin position="133"/>
        <end position="155"/>
    </location>
</feature>
<evidence type="ECO:0000313" key="9">
    <source>
        <dbReference type="EMBL" id="MBH5336329.1"/>
    </source>
</evidence>
<dbReference type="InterPro" id="IPR007816">
    <property type="entry name" value="ResB-like_domain"/>
</dbReference>
<feature type="region of interest" description="Disordered" evidence="6">
    <location>
        <begin position="573"/>
        <end position="697"/>
    </location>
</feature>
<protein>
    <submittedName>
        <fullName evidence="9">Cytochrome c biogenesis protein ResB</fullName>
    </submittedName>
</protein>
<accession>A0ABS0NMA0</accession>
<dbReference type="PANTHER" id="PTHR31566">
    <property type="entry name" value="CYTOCHROME C BIOGENESIS PROTEIN CCS1, CHLOROPLASTIC"/>
    <property type="match status" value="1"/>
</dbReference>
<dbReference type="Pfam" id="PF05140">
    <property type="entry name" value="ResB"/>
    <property type="match status" value="1"/>
</dbReference>
<feature type="region of interest" description="Disordered" evidence="6">
    <location>
        <begin position="1"/>
        <end position="46"/>
    </location>
</feature>
<keyword evidence="5 7" id="KW-0472">Membrane</keyword>
<evidence type="ECO:0000313" key="10">
    <source>
        <dbReference type="Proteomes" id="UP000807371"/>
    </source>
</evidence>
<organism evidence="9 10">
    <name type="scientific">Streptomyces pactum</name>
    <dbReference type="NCBI Taxonomy" id="68249"/>
    <lineage>
        <taxon>Bacteria</taxon>
        <taxon>Bacillati</taxon>
        <taxon>Actinomycetota</taxon>
        <taxon>Actinomycetes</taxon>
        <taxon>Kitasatosporales</taxon>
        <taxon>Streptomycetaceae</taxon>
        <taxon>Streptomyces</taxon>
    </lineage>
</organism>
<name>A0ABS0NMA0_9ACTN</name>
<evidence type="ECO:0000256" key="4">
    <source>
        <dbReference type="ARBA" id="ARBA00022989"/>
    </source>
</evidence>